<organism evidence="13 14">
    <name type="scientific">Canis lupus familiaris</name>
    <name type="common">Dog</name>
    <name type="synonym">Canis familiaris</name>
    <dbReference type="NCBI Taxonomy" id="9615"/>
    <lineage>
        <taxon>Eukaryota</taxon>
        <taxon>Metazoa</taxon>
        <taxon>Chordata</taxon>
        <taxon>Craniata</taxon>
        <taxon>Vertebrata</taxon>
        <taxon>Euteleostomi</taxon>
        <taxon>Mammalia</taxon>
        <taxon>Eutheria</taxon>
        <taxon>Laurasiatheria</taxon>
        <taxon>Carnivora</taxon>
        <taxon>Caniformia</taxon>
        <taxon>Canidae</taxon>
        <taxon>Canis</taxon>
    </lineage>
</organism>
<evidence type="ECO:0000256" key="4">
    <source>
        <dbReference type="ARBA" id="ARBA00022448"/>
    </source>
</evidence>
<reference evidence="13" key="3">
    <citation type="submission" date="2025-09" db="UniProtKB">
        <authorList>
            <consortium name="Ensembl"/>
        </authorList>
    </citation>
    <scope>IDENTIFICATION</scope>
    <source>
        <strain evidence="13">Boxer</strain>
    </source>
</reference>
<proteinExistence type="inferred from homology"/>
<dbReference type="PANTHER" id="PTHR13094:SF1">
    <property type="entry name" value="NADH DEHYDROGENASE [UBIQUINONE] 1 BETA SUBCOMPLEX SUBUNIT 10"/>
    <property type="match status" value="1"/>
</dbReference>
<keyword evidence="9" id="KW-0472">Membrane</keyword>
<dbReference type="OrthoDB" id="6017729at2759"/>
<comment type="function">
    <text evidence="10">Accessory subunit that is involved in the functional assembly of the mitochondrial respiratory chain complex I. Complex I has an NADH dehydrogenase activity with ubiquinone as an immediate electron acceptor and mediates the transfer of electrons from NADH to the respiratory chain.</text>
</comment>
<evidence type="ECO:0000256" key="7">
    <source>
        <dbReference type="ARBA" id="ARBA00022982"/>
    </source>
</evidence>
<comment type="similarity">
    <text evidence="2">Belongs to the complex I NDUFB10 subunit family.</text>
</comment>
<dbReference type="PANTHER" id="PTHR13094">
    <property type="entry name" value="NADH-UBIQUINONE OXIDOREDUCTASE PDSW SUBUNIT"/>
    <property type="match status" value="1"/>
</dbReference>
<dbReference type="GeneTree" id="ENSGT00390000006348"/>
<reference evidence="13" key="1">
    <citation type="submission" date="2020-03" db="EMBL/GenBank/DDBJ databases">
        <title>Long-read based genome assembly of a Labrador retriever dog.</title>
        <authorList>
            <person name="Eory L."/>
            <person name="Zhang W."/>
            <person name="Schoenebeck J."/>
        </authorList>
    </citation>
    <scope>NUCLEOTIDE SEQUENCE [LARGE SCALE GENOMIC DNA]</scope>
    <source>
        <strain evidence="13">Labrador retriever</strain>
    </source>
</reference>
<accession>A0A8I3PF81</accession>
<evidence type="ECO:0000256" key="3">
    <source>
        <dbReference type="ARBA" id="ARBA00014109"/>
    </source>
</evidence>
<evidence type="ECO:0000256" key="8">
    <source>
        <dbReference type="ARBA" id="ARBA00023128"/>
    </source>
</evidence>
<evidence type="ECO:0000313" key="14">
    <source>
        <dbReference type="Proteomes" id="UP000805418"/>
    </source>
</evidence>
<dbReference type="Proteomes" id="UP000805418">
    <property type="component" value="Chromosome X"/>
</dbReference>
<evidence type="ECO:0000256" key="6">
    <source>
        <dbReference type="ARBA" id="ARBA00022792"/>
    </source>
</evidence>
<name>A0A8I3PF81_CANLF</name>
<evidence type="ECO:0000256" key="2">
    <source>
        <dbReference type="ARBA" id="ARBA00008317"/>
    </source>
</evidence>
<keyword evidence="7" id="KW-0249">Electron transport</keyword>
<dbReference type="InterPro" id="IPR019377">
    <property type="entry name" value="NADH_UbQ_OxRdtase_su10"/>
</dbReference>
<keyword evidence="8" id="KW-0496">Mitochondrion</keyword>
<dbReference type="AlphaFoldDB" id="A0A8I3PF81"/>
<dbReference type="GO" id="GO:0045271">
    <property type="term" value="C:respiratory chain complex I"/>
    <property type="evidence" value="ECO:0000318"/>
    <property type="project" value="GO_Central"/>
</dbReference>
<sequence>MLSFACSCPVFPPPFVEEIVFFTLDIILYRHFNSIFIFQSMNMECLSIFLCPFNFSHKSECKGDYKVDQEILNIIQEKLKACQQQEGNSCRQNCAKELAQSTQVAKAYQDCYHDLGAHYSARKCLAKQQQRMLAERKDAKEANVITSVNSESVTSLLPI</sequence>
<comment type="subcellular location">
    <subcellularLocation>
        <location evidence="1">Mitochondrion inner membrane</location>
        <topology evidence="1">Peripheral membrane protein</topology>
        <orientation evidence="1">Matrix side</orientation>
    </subcellularLocation>
</comment>
<evidence type="ECO:0000256" key="10">
    <source>
        <dbReference type="ARBA" id="ARBA00024857"/>
    </source>
</evidence>
<dbReference type="Ensembl" id="ENSCAFT00845041573.1">
    <property type="protein sequence ID" value="ENSCAFP00845032596.1"/>
    <property type="gene ID" value="ENSCAFG00845023552.1"/>
</dbReference>
<keyword evidence="14" id="KW-1185">Reference proteome</keyword>
<evidence type="ECO:0000313" key="13">
    <source>
        <dbReference type="Ensembl" id="ENSCAFP00845032596.1"/>
    </source>
</evidence>
<reference evidence="13" key="2">
    <citation type="submission" date="2025-08" db="UniProtKB">
        <authorList>
            <consortium name="Ensembl"/>
        </authorList>
    </citation>
    <scope>IDENTIFICATION</scope>
    <source>
        <strain evidence="13">Boxer</strain>
    </source>
</reference>
<protein>
    <recommendedName>
        <fullName evidence="3">NADH dehydrogenase [ubiquinone] 1 beta subcomplex subunit 10</fullName>
    </recommendedName>
    <alternativeName>
        <fullName evidence="11">Complex I-PDSW</fullName>
    </alternativeName>
    <alternativeName>
        <fullName evidence="12">NADH-ubiquinone oxidoreductase PDSW subunit</fullName>
    </alternativeName>
</protein>
<evidence type="ECO:0000256" key="12">
    <source>
        <dbReference type="ARBA" id="ARBA00032549"/>
    </source>
</evidence>
<dbReference type="GO" id="GO:0005743">
    <property type="term" value="C:mitochondrial inner membrane"/>
    <property type="evidence" value="ECO:0007669"/>
    <property type="project" value="UniProtKB-SubCell"/>
</dbReference>
<evidence type="ECO:0000256" key="1">
    <source>
        <dbReference type="ARBA" id="ARBA00004443"/>
    </source>
</evidence>
<evidence type="ECO:0000256" key="9">
    <source>
        <dbReference type="ARBA" id="ARBA00023136"/>
    </source>
</evidence>
<dbReference type="InterPro" id="IPR039993">
    <property type="entry name" value="NDUFB10"/>
</dbReference>
<keyword evidence="6" id="KW-0999">Mitochondrion inner membrane</keyword>
<evidence type="ECO:0000256" key="5">
    <source>
        <dbReference type="ARBA" id="ARBA00022660"/>
    </source>
</evidence>
<dbReference type="Pfam" id="PF10249">
    <property type="entry name" value="NDUFB10"/>
    <property type="match status" value="1"/>
</dbReference>
<keyword evidence="4" id="KW-0813">Transport</keyword>
<evidence type="ECO:0000256" key="11">
    <source>
        <dbReference type="ARBA" id="ARBA00030372"/>
    </source>
</evidence>
<keyword evidence="5" id="KW-0679">Respiratory chain</keyword>